<sequence length="139" mass="15349">MARRQVQAQAEEDDEINMTPMLDIVFIMLIFFIVTSSFIRETGIDPLRPEAQTATEQARGNILIGVSPTGEIWMNQENIELGQVRPMVEDMLSQNPESTVVVVSDETATTGRVIEVMDEVRRAGVTDIAIATEGRGGQL</sequence>
<dbReference type="GO" id="GO:0015031">
    <property type="term" value="P:protein transport"/>
    <property type="evidence" value="ECO:0007669"/>
    <property type="project" value="UniProtKB-KW"/>
</dbReference>
<evidence type="ECO:0000256" key="1">
    <source>
        <dbReference type="ARBA" id="ARBA00004162"/>
    </source>
</evidence>
<keyword evidence="7" id="KW-0813">Transport</keyword>
<dbReference type="EMBL" id="JAYGII010000004">
    <property type="protein sequence ID" value="MEA5444804.1"/>
    <property type="molecule type" value="Genomic_DNA"/>
</dbReference>
<protein>
    <submittedName>
        <fullName evidence="9">Biopolymer transporter ExbD</fullName>
    </submittedName>
</protein>
<evidence type="ECO:0000256" key="6">
    <source>
        <dbReference type="ARBA" id="ARBA00023136"/>
    </source>
</evidence>
<dbReference type="Proteomes" id="UP001302316">
    <property type="component" value="Unassembled WGS sequence"/>
</dbReference>
<dbReference type="GO" id="GO:0022857">
    <property type="term" value="F:transmembrane transporter activity"/>
    <property type="evidence" value="ECO:0007669"/>
    <property type="project" value="InterPro"/>
</dbReference>
<dbReference type="PANTHER" id="PTHR30558">
    <property type="entry name" value="EXBD MEMBRANE COMPONENT OF PMF-DRIVEN MACROMOLECULE IMPORT SYSTEM"/>
    <property type="match status" value="1"/>
</dbReference>
<evidence type="ECO:0000256" key="2">
    <source>
        <dbReference type="ARBA" id="ARBA00005811"/>
    </source>
</evidence>
<keyword evidence="4 7" id="KW-0812">Transmembrane</keyword>
<accession>A0AAP6JHB5</accession>
<comment type="subcellular location">
    <subcellularLocation>
        <location evidence="1">Cell membrane</location>
        <topology evidence="1">Single-pass membrane protein</topology>
    </subcellularLocation>
    <subcellularLocation>
        <location evidence="7">Cell membrane</location>
        <topology evidence="7">Single-pass type II membrane protein</topology>
    </subcellularLocation>
</comment>
<dbReference type="PANTHER" id="PTHR30558:SF13">
    <property type="entry name" value="BIOPOLYMER TRANSPORT PROTEIN EXBD2"/>
    <property type="match status" value="1"/>
</dbReference>
<evidence type="ECO:0000313" key="10">
    <source>
        <dbReference type="Proteomes" id="UP001302316"/>
    </source>
</evidence>
<proteinExistence type="inferred from homology"/>
<reference evidence="9 10" key="1">
    <citation type="submission" date="2023-12" db="EMBL/GenBank/DDBJ databases">
        <title>Whole-genome sequencing of halo(alkali)philic microorganisms from hypersaline lakes.</title>
        <authorList>
            <person name="Sorokin D.Y."/>
            <person name="Merkel A.Y."/>
            <person name="Messina E."/>
            <person name="Yakimov M."/>
        </authorList>
    </citation>
    <scope>NUCLEOTIDE SEQUENCE [LARGE SCALE GENOMIC DNA]</scope>
    <source>
        <strain evidence="9 10">AB-CW1</strain>
    </source>
</reference>
<dbReference type="InterPro" id="IPR003400">
    <property type="entry name" value="ExbD"/>
</dbReference>
<comment type="similarity">
    <text evidence="2 7">Belongs to the ExbD/TolR family.</text>
</comment>
<evidence type="ECO:0000256" key="4">
    <source>
        <dbReference type="ARBA" id="ARBA00022692"/>
    </source>
</evidence>
<organism evidence="9 10">
    <name type="scientific">Natronospira elongata</name>
    <dbReference type="NCBI Taxonomy" id="3110268"/>
    <lineage>
        <taxon>Bacteria</taxon>
        <taxon>Pseudomonadati</taxon>
        <taxon>Pseudomonadota</taxon>
        <taxon>Gammaproteobacteria</taxon>
        <taxon>Natronospirales</taxon>
        <taxon>Natronospiraceae</taxon>
        <taxon>Natronospira</taxon>
    </lineage>
</organism>
<comment type="caution">
    <text evidence="9">The sequence shown here is derived from an EMBL/GenBank/DDBJ whole genome shotgun (WGS) entry which is preliminary data.</text>
</comment>
<keyword evidence="7" id="KW-0653">Protein transport</keyword>
<evidence type="ECO:0000313" key="9">
    <source>
        <dbReference type="EMBL" id="MEA5444804.1"/>
    </source>
</evidence>
<keyword evidence="5 8" id="KW-1133">Transmembrane helix</keyword>
<keyword evidence="6 8" id="KW-0472">Membrane</keyword>
<dbReference type="Pfam" id="PF02472">
    <property type="entry name" value="ExbD"/>
    <property type="match status" value="1"/>
</dbReference>
<keyword evidence="3" id="KW-1003">Cell membrane</keyword>
<feature type="transmembrane region" description="Helical" evidence="8">
    <location>
        <begin position="21"/>
        <end position="39"/>
    </location>
</feature>
<keyword evidence="10" id="KW-1185">Reference proteome</keyword>
<dbReference type="RefSeq" id="WP_346050389.1">
    <property type="nucleotide sequence ID" value="NZ_JAYGII010000004.1"/>
</dbReference>
<dbReference type="GO" id="GO:0005886">
    <property type="term" value="C:plasma membrane"/>
    <property type="evidence" value="ECO:0007669"/>
    <property type="project" value="UniProtKB-SubCell"/>
</dbReference>
<gene>
    <name evidence="9" type="ORF">VCB98_03115</name>
</gene>
<dbReference type="AlphaFoldDB" id="A0AAP6JHB5"/>
<evidence type="ECO:0000256" key="8">
    <source>
        <dbReference type="SAM" id="Phobius"/>
    </source>
</evidence>
<dbReference type="Gene3D" id="3.30.420.270">
    <property type="match status" value="1"/>
</dbReference>
<name>A0AAP6JHB5_9GAMM</name>
<evidence type="ECO:0000256" key="7">
    <source>
        <dbReference type="RuleBase" id="RU003879"/>
    </source>
</evidence>
<evidence type="ECO:0000256" key="5">
    <source>
        <dbReference type="ARBA" id="ARBA00022989"/>
    </source>
</evidence>
<evidence type="ECO:0000256" key="3">
    <source>
        <dbReference type="ARBA" id="ARBA00022475"/>
    </source>
</evidence>